<organism evidence="1">
    <name type="scientific">Chromera velia CCMP2878</name>
    <dbReference type="NCBI Taxonomy" id="1169474"/>
    <lineage>
        <taxon>Eukaryota</taxon>
        <taxon>Sar</taxon>
        <taxon>Alveolata</taxon>
        <taxon>Colpodellida</taxon>
        <taxon>Chromeraceae</taxon>
        <taxon>Chromera</taxon>
    </lineage>
</organism>
<evidence type="ECO:0000313" key="1">
    <source>
        <dbReference type="EMBL" id="CEM07039.1"/>
    </source>
</evidence>
<name>A0A0G4F4P0_9ALVE</name>
<dbReference type="EMBL" id="CDMZ01000115">
    <property type="protein sequence ID" value="CEM07039.1"/>
    <property type="molecule type" value="Genomic_DNA"/>
</dbReference>
<dbReference type="SUPFAM" id="SSF52047">
    <property type="entry name" value="RNI-like"/>
    <property type="match status" value="1"/>
</dbReference>
<dbReference type="AlphaFoldDB" id="A0A0G4F4P0"/>
<gene>
    <name evidence="1" type="ORF">Cvel_15113</name>
</gene>
<protein>
    <submittedName>
        <fullName evidence="1">Uncharacterized protein</fullName>
    </submittedName>
</protein>
<proteinExistence type="predicted"/>
<sequence length="415" mass="43861">MYGTGPDMVGRGAASVYAQAPPPQDTSAEAVLGLTLKHAAPSSEGVSELMSGKNSFGVAWLILILVKRGRIRLPLEDLDTSGCNLSSGKVFLLLESMPWTVLDGLTLGKGAVKDDAALIRLCAFFERRCIGVEVPGVGPENLKRLSFAEESLGPAASTVLFPILSECLSLEKLCVKERGMKSLREVDFGNIGVKGGDVSAFCNALIAQRPQPGLVGLSLGDNRLQESGESSLLSALKVGALSSLKALDLGNCQFSRGGVELLLGGEGLENLERLILGGISEGGISVARAVADCLMQAQVPRLKFLSLEEVDFMDESAVVVLDALRAFEGGGRDLSVELCIGLTGNFQEAAMMVGEGRVKCLRSLSVVLMGRPTLSFFRALAGAEEGPPWRSGLDLLLLGDDEGDFQHSTSCLWMD</sequence>
<dbReference type="Gene3D" id="3.80.10.10">
    <property type="entry name" value="Ribonuclease Inhibitor"/>
    <property type="match status" value="1"/>
</dbReference>
<dbReference type="InterPro" id="IPR032675">
    <property type="entry name" value="LRR_dom_sf"/>
</dbReference>
<reference evidence="1" key="1">
    <citation type="submission" date="2014-11" db="EMBL/GenBank/DDBJ databases">
        <authorList>
            <person name="Otto D Thomas"/>
            <person name="Naeem Raeece"/>
        </authorList>
    </citation>
    <scope>NUCLEOTIDE SEQUENCE</scope>
</reference>
<accession>A0A0G4F4P0</accession>